<reference evidence="3" key="1">
    <citation type="submission" date="2014-09" db="EMBL/GenBank/DDBJ databases">
        <title>Whole genome shotgun sequence of Streptomyces sp. NBRC 110027.</title>
        <authorList>
            <person name="Komaki H."/>
            <person name="Ichikawa N."/>
            <person name="Katano-Makiyama Y."/>
            <person name="Hosoyama A."/>
            <person name="Hashimoto M."/>
            <person name="Uohara A."/>
            <person name="Kitahashi Y."/>
            <person name="Ohji S."/>
            <person name="Kimura A."/>
            <person name="Yamazoe A."/>
            <person name="Igarashi Y."/>
            <person name="Fujita N."/>
        </authorList>
    </citation>
    <scope>NUCLEOTIDE SEQUENCE [LARGE SCALE GENOMIC DNA]</scope>
    <source>
        <strain evidence="3">NBRC 110027</strain>
    </source>
</reference>
<organism evidence="2 3">
    <name type="scientific">Streptomyces lydicamycinicus</name>
    <dbReference type="NCBI Taxonomy" id="1546107"/>
    <lineage>
        <taxon>Bacteria</taxon>
        <taxon>Bacillati</taxon>
        <taxon>Actinomycetota</taxon>
        <taxon>Actinomycetes</taxon>
        <taxon>Kitasatosporales</taxon>
        <taxon>Streptomycetaceae</taxon>
        <taxon>Streptomyces</taxon>
    </lineage>
</organism>
<evidence type="ECO:0000313" key="3">
    <source>
        <dbReference type="Proteomes" id="UP000048965"/>
    </source>
</evidence>
<feature type="region of interest" description="Disordered" evidence="1">
    <location>
        <begin position="89"/>
        <end position="135"/>
    </location>
</feature>
<accession>A0A0P4RGT2</accession>
<comment type="caution">
    <text evidence="2">The sequence shown here is derived from an EMBL/GenBank/DDBJ whole genome shotgun (WGS) entry which is preliminary data.</text>
</comment>
<sequence length="135" mass="13557">MTPAPWSGPLGLAVAGTAEARRTNEVLGLALVAAWGPLVRRMFTAFEAARPFAQAIGILPAAPVAPQRPDSAGTLPTWVCMAHTVPVAIGPGPEVQHADGPRRDSGSASASGRFVTGAGPGPGRPGDDGDGDETA</sequence>
<name>A0A0P4RGT2_9ACTN</name>
<dbReference type="EMBL" id="BBNO01000015">
    <property type="protein sequence ID" value="GAO12992.1"/>
    <property type="molecule type" value="Genomic_DNA"/>
</dbReference>
<keyword evidence="3" id="KW-1185">Reference proteome</keyword>
<proteinExistence type="predicted"/>
<evidence type="ECO:0000313" key="2">
    <source>
        <dbReference type="EMBL" id="GAO12992.1"/>
    </source>
</evidence>
<gene>
    <name evidence="2" type="ORF">TPA0598_15_00310</name>
</gene>
<feature type="compositionally biased region" description="Basic and acidic residues" evidence="1">
    <location>
        <begin position="96"/>
        <end position="105"/>
    </location>
</feature>
<evidence type="ECO:0000256" key="1">
    <source>
        <dbReference type="SAM" id="MobiDB-lite"/>
    </source>
</evidence>
<dbReference type="AlphaFoldDB" id="A0A0P4RGT2"/>
<dbReference type="Proteomes" id="UP000048965">
    <property type="component" value="Unassembled WGS sequence"/>
</dbReference>
<protein>
    <submittedName>
        <fullName evidence="2">L-asparaginase</fullName>
    </submittedName>
</protein>
<reference evidence="2 3" key="2">
    <citation type="journal article" date="2015" name="Stand. Genomic Sci.">
        <title>Draft genome sequence of marine-derived Streptomyces sp. TP-A0598, a producer of anti-MRSA antibiotic lydicamycins.</title>
        <authorList>
            <person name="Komaki H."/>
            <person name="Ichikawa N."/>
            <person name="Hosoyama A."/>
            <person name="Fujita N."/>
            <person name="Igarashi Y."/>
        </authorList>
    </citation>
    <scope>NUCLEOTIDE SEQUENCE [LARGE SCALE GENOMIC DNA]</scope>
    <source>
        <strain evidence="2 3">NBRC 110027</strain>
    </source>
</reference>